<keyword evidence="3" id="KW-1185">Reference proteome</keyword>
<name>A0A4Q0MMY5_9HYPH</name>
<evidence type="ECO:0000313" key="2">
    <source>
        <dbReference type="EMBL" id="RXF74429.1"/>
    </source>
</evidence>
<feature type="transmembrane region" description="Helical" evidence="1">
    <location>
        <begin position="122"/>
        <end position="142"/>
    </location>
</feature>
<sequence>MSTVAQSQFRPVALEGRVVMTALACLGVAASYLLYWTLFPELQAGAIGNDALFLADGARRIAAGATPHADFSLPTGAEPFLGYYLAERFLPQISPFIGSQLFGFALLVPLLIAAASQLPSRLAAVALIALASAAALLPFNLLPTAFYGISFHASYNRLGTAFAIIYLAWVFRAGTRPAWVDGLLIGYALLFAFFLKIVFFGLVFAPLIVLVGLDARFRRMALIGVAAFVLVLVAVEAATGMVGAYLADIRAMSRVNGGRAPYLAASFVFRNLVELALVAAAIALLVWDRLLAFRQSGGPFFDRARPVAIPVALAAALGALVFAESQATGGLEATGALGLLFAPGLFRPARTAPLSAPVATAAVTLAGGVYVATVVATAGGVLLKRQGPTAAEPWTARFMPHLVVPEDLRRESEALEKLWTNGREAVSALGPNQDSILQGFRLTQYLAVWRTVDAAIARLGGERDLGGVMTLTNVDLFGLALGAKPVEGAKVVHDVGRTITPLTPQQASDYLADADTVFEPTCRLAEAPVTSIAPWFTSTLAAEFTVRELTPCWTMHRRKVG</sequence>
<keyword evidence="1" id="KW-1133">Transmembrane helix</keyword>
<gene>
    <name evidence="2" type="ORF">EK403_06335</name>
</gene>
<feature type="transmembrane region" description="Helical" evidence="1">
    <location>
        <begin position="154"/>
        <end position="171"/>
    </location>
</feature>
<dbReference type="RefSeq" id="WP_128776654.1">
    <property type="nucleotide sequence ID" value="NZ_RYFI01000004.1"/>
</dbReference>
<feature type="transmembrane region" description="Helical" evidence="1">
    <location>
        <begin position="183"/>
        <end position="209"/>
    </location>
</feature>
<organism evidence="2 3">
    <name type="scientific">Hansschlegelia zhihuaiae</name>
    <dbReference type="NCBI Taxonomy" id="405005"/>
    <lineage>
        <taxon>Bacteria</taxon>
        <taxon>Pseudomonadati</taxon>
        <taxon>Pseudomonadota</taxon>
        <taxon>Alphaproteobacteria</taxon>
        <taxon>Hyphomicrobiales</taxon>
        <taxon>Methylopilaceae</taxon>
        <taxon>Hansschlegelia</taxon>
    </lineage>
</organism>
<feature type="transmembrane region" description="Helical" evidence="1">
    <location>
        <begin position="221"/>
        <end position="246"/>
    </location>
</feature>
<feature type="transmembrane region" description="Helical" evidence="1">
    <location>
        <begin position="330"/>
        <end position="346"/>
    </location>
</feature>
<evidence type="ECO:0008006" key="4">
    <source>
        <dbReference type="Google" id="ProtNLM"/>
    </source>
</evidence>
<evidence type="ECO:0000313" key="3">
    <source>
        <dbReference type="Proteomes" id="UP000289708"/>
    </source>
</evidence>
<comment type="caution">
    <text evidence="2">The sequence shown here is derived from an EMBL/GenBank/DDBJ whole genome shotgun (WGS) entry which is preliminary data.</text>
</comment>
<dbReference type="AlphaFoldDB" id="A0A4Q0MMY5"/>
<keyword evidence="1" id="KW-0472">Membrane</keyword>
<accession>A0A4Q0MMY5</accession>
<keyword evidence="1" id="KW-0812">Transmembrane</keyword>
<dbReference type="OrthoDB" id="7993201at2"/>
<dbReference type="Proteomes" id="UP000289708">
    <property type="component" value="Unassembled WGS sequence"/>
</dbReference>
<reference evidence="2 3" key="1">
    <citation type="submission" date="2018-12" db="EMBL/GenBank/DDBJ databases">
        <title>bacterium Hansschlegelia zhihuaiae S113.</title>
        <authorList>
            <person name="He J."/>
        </authorList>
    </citation>
    <scope>NUCLEOTIDE SEQUENCE [LARGE SCALE GENOMIC DNA]</scope>
    <source>
        <strain evidence="2 3">S 113</strain>
    </source>
</reference>
<feature type="transmembrane region" description="Helical" evidence="1">
    <location>
        <begin position="93"/>
        <end position="115"/>
    </location>
</feature>
<evidence type="ECO:0000256" key="1">
    <source>
        <dbReference type="SAM" id="Phobius"/>
    </source>
</evidence>
<proteinExistence type="predicted"/>
<feature type="transmembrane region" description="Helical" evidence="1">
    <location>
        <begin position="267"/>
        <end position="287"/>
    </location>
</feature>
<protein>
    <recommendedName>
        <fullName evidence="4">Glycosyltransferase RgtA/B/C/D-like domain-containing protein</fullName>
    </recommendedName>
</protein>
<feature type="transmembrane region" description="Helical" evidence="1">
    <location>
        <begin position="12"/>
        <end position="35"/>
    </location>
</feature>
<dbReference type="EMBL" id="RYFI01000004">
    <property type="protein sequence ID" value="RXF74429.1"/>
    <property type="molecule type" value="Genomic_DNA"/>
</dbReference>
<feature type="transmembrane region" description="Helical" evidence="1">
    <location>
        <begin position="307"/>
        <end position="323"/>
    </location>
</feature>
<feature type="transmembrane region" description="Helical" evidence="1">
    <location>
        <begin position="358"/>
        <end position="383"/>
    </location>
</feature>